<evidence type="ECO:0000256" key="1">
    <source>
        <dbReference type="SAM" id="Coils"/>
    </source>
</evidence>
<feature type="coiled-coil region" evidence="1">
    <location>
        <begin position="806"/>
        <end position="851"/>
    </location>
</feature>
<proteinExistence type="predicted"/>
<dbReference type="AlphaFoldDB" id="N8Q1T1"/>
<dbReference type="HOGENOM" id="CLU_264699_0_0_6"/>
<feature type="coiled-coil region" evidence="1">
    <location>
        <begin position="405"/>
        <end position="451"/>
    </location>
</feature>
<evidence type="ECO:0000259" key="4">
    <source>
        <dbReference type="Pfam" id="PF09718"/>
    </source>
</evidence>
<dbReference type="PATRIC" id="fig|1217671.3.peg.2392"/>
<protein>
    <submittedName>
        <fullName evidence="5">Lambda family phage tail tape measure protein</fullName>
    </submittedName>
</protein>
<feature type="transmembrane region" description="Helical" evidence="3">
    <location>
        <begin position="312"/>
        <end position="335"/>
    </location>
</feature>
<feature type="transmembrane region" description="Helical" evidence="3">
    <location>
        <begin position="373"/>
        <end position="394"/>
    </location>
</feature>
<keyword evidence="3" id="KW-0812">Transmembrane</keyword>
<evidence type="ECO:0000313" key="5">
    <source>
        <dbReference type="EMBL" id="ENU32450.1"/>
    </source>
</evidence>
<dbReference type="InterPro" id="IPR006431">
    <property type="entry name" value="Phage_tape_meas_C"/>
</dbReference>
<dbReference type="Pfam" id="PF09718">
    <property type="entry name" value="Tape_meas_lam_C"/>
    <property type="match status" value="1"/>
</dbReference>
<keyword evidence="3" id="KW-1133">Transmembrane helix</keyword>
<comment type="caution">
    <text evidence="5">The sequence shown here is derived from an EMBL/GenBank/DDBJ whole genome shotgun (WGS) entry which is preliminary data.</text>
</comment>
<name>N8Q1T1_9GAMM</name>
<evidence type="ECO:0000256" key="3">
    <source>
        <dbReference type="SAM" id="Phobius"/>
    </source>
</evidence>
<dbReference type="EMBL" id="APOL01000042">
    <property type="protein sequence ID" value="ENU32450.1"/>
    <property type="molecule type" value="Genomic_DNA"/>
</dbReference>
<evidence type="ECO:0000313" key="6">
    <source>
        <dbReference type="Proteomes" id="UP000018426"/>
    </source>
</evidence>
<evidence type="ECO:0000256" key="2">
    <source>
        <dbReference type="SAM" id="MobiDB-lite"/>
    </source>
</evidence>
<sequence>MSGRNLRLALEITANLNQARQAITGLRDDIDQTSDAADEATNAQNQLGRSAQRASSEIESSRSSLADLNDELSQTSASAEEAAQSNQVLENSVKNLAPHLLSLAGISGGFVAIAVDTLNKAVELDRLAEFSTTGVEQFQYYAAGAKKVGVETEQLAQIFKDAREKVGEFIDNGGGELADFFDTIAPKVGVTAEQFKKLTGPEILQLYVSSLQQAGVSQNEMIAYMERIADDATVLLPLLNNNGEGFKKYGEEAKAAGAILGVEVVEQAKTAKEALGQFQNRVSGITNQLVANAAPAIVFLAQNLDVLTKAGLVVASVYLGKVVVSLSTSVIAFIAARIEATRYQMTLASMAGVATTTAARLTAVGVASNLLTAVGGLPGLAIAAVSVATSFWLMRDSSVSASDSFDIQKASVDELIEKYKELNAETKQTYLVKLTEELEDQEKALKSTSAAMDEFILQKMKSIVGISADSKKAIQQYFNEIKSGGESAKTAFDRLKNTELLNDRELAKIAELGQEFMTTTAESDKTRQKINILNGSNQSLSTTANSATSATDALKDKLGGTSAAAAKAAGEINNLSKEFRDYLKTAQSANFNSQMELSYLQSGKSEAQAKAYTEMYNLKNSDPTAKQTYFVTDKELAVADARIKSEQKITDFKEQQKKQEEAITKQKEKQAKFSDLKIKSSEATSGGKTHQGTIELAKFVQDNFNIRHFSAFNDQYHQGKGGKHPQGLAFDFSLRDPKESQSVTTSLRKTLAEIGVNAGILNEYKSPSKNATGGHIHVSFASAADAQKFMAMTKTENKMKYIGEDIQDFRKQAQQQADDQKQKQEERLAFVKQFQTEREKLEAEHQENLKKANELGYTPSQKADLLSRIEQEYQDKLSKRPEILKRVQDQLSEIDQTWLRISGNGIEADMVDIANKWKQTQADIAALLMSETDPEKAAIYQKLLLKIDFVIDQEQTTLQFNKAVDEAQKIQDLKNTRLNNLKVQYDSGQISRSQYSEQAKGVQQELQPDFDATTIAAGDAAGKMQGIAGKQASADVERLKSGWAEVNNEASKYLPTLDQIEDKMVNGMTDAIMAWVDGTKSASDAFRQFASDFLREIAQMILKQMIFNAVKAASSAFGFAEGGFTGYATGGYTGAGGKYQPAGVVHKGEVVWSQEDIKAWGGVGVVESMRKHRGYAEGGIVAAPTLQVPTMQAPIIQAPQLVDNTAQIAQSTSFNASQNFYLVDDPARILETLNSSKGQENIVVMMSRDPSKFKAALKIGGG</sequence>
<accession>N8Q1T1</accession>
<feature type="region of interest" description="Disordered" evidence="2">
    <location>
        <begin position="34"/>
        <end position="64"/>
    </location>
</feature>
<dbReference type="RefSeq" id="WP_004674863.1">
    <property type="nucleotide sequence ID" value="NZ_KB849218.1"/>
</dbReference>
<reference evidence="5 6" key="1">
    <citation type="submission" date="2013-02" db="EMBL/GenBank/DDBJ databases">
        <title>The Genome Sequence of Acinetobacter parvus NIPH 1103.</title>
        <authorList>
            <consortium name="The Broad Institute Genome Sequencing Platform"/>
            <consortium name="The Broad Institute Genome Sequencing Center for Infectious Disease"/>
            <person name="Cerqueira G."/>
            <person name="Feldgarden M."/>
            <person name="Courvalin P."/>
            <person name="Perichon B."/>
            <person name="Grillot-Courvalin C."/>
            <person name="Clermont D."/>
            <person name="Rocha E."/>
            <person name="Yoon E.-J."/>
            <person name="Nemec A."/>
            <person name="Walker B."/>
            <person name="Young S.K."/>
            <person name="Zeng Q."/>
            <person name="Gargeya S."/>
            <person name="Fitzgerald M."/>
            <person name="Haas B."/>
            <person name="Abouelleil A."/>
            <person name="Alvarado L."/>
            <person name="Arachchi H.M."/>
            <person name="Berlin A.M."/>
            <person name="Chapman S.B."/>
            <person name="Dewar J."/>
            <person name="Goldberg J."/>
            <person name="Griggs A."/>
            <person name="Gujja S."/>
            <person name="Hansen M."/>
            <person name="Howarth C."/>
            <person name="Imamovic A."/>
            <person name="Larimer J."/>
            <person name="McCowan C."/>
            <person name="Murphy C."/>
            <person name="Neiman D."/>
            <person name="Pearson M."/>
            <person name="Priest M."/>
            <person name="Roberts A."/>
            <person name="Saif S."/>
            <person name="Shea T."/>
            <person name="Sisk P."/>
            <person name="Sykes S."/>
            <person name="Wortman J."/>
            <person name="Nusbaum C."/>
            <person name="Birren B."/>
        </authorList>
    </citation>
    <scope>NUCLEOTIDE SEQUENCE [LARGE SCALE GENOMIC DNA]</scope>
    <source>
        <strain evidence="5 6">NIPH 1103</strain>
    </source>
</reference>
<dbReference type="Proteomes" id="UP000018426">
    <property type="component" value="Unassembled WGS sequence"/>
</dbReference>
<feature type="compositionally biased region" description="Low complexity" evidence="2">
    <location>
        <begin position="49"/>
        <end position="64"/>
    </location>
</feature>
<gene>
    <name evidence="5" type="ORF">F989_02430</name>
</gene>
<feature type="domain" description="Bacteriophage tail tape measure C-terminal" evidence="4">
    <location>
        <begin position="1039"/>
        <end position="1110"/>
    </location>
</feature>
<organism evidence="5 6">
    <name type="scientific">Acinetobacter parvus NIPH 1103</name>
    <dbReference type="NCBI Taxonomy" id="1217671"/>
    <lineage>
        <taxon>Bacteria</taxon>
        <taxon>Pseudomonadati</taxon>
        <taxon>Pseudomonadota</taxon>
        <taxon>Gammaproteobacteria</taxon>
        <taxon>Moraxellales</taxon>
        <taxon>Moraxellaceae</taxon>
        <taxon>Acinetobacter</taxon>
    </lineage>
</organism>
<keyword evidence="3" id="KW-0472">Membrane</keyword>
<keyword evidence="1" id="KW-0175">Coiled coil</keyword>